<evidence type="ECO:0000313" key="3">
    <source>
        <dbReference type="Proteomes" id="UP000016936"/>
    </source>
</evidence>
<protein>
    <submittedName>
        <fullName evidence="2">Uncharacterized protein</fullName>
    </submittedName>
</protein>
<keyword evidence="1" id="KW-0732">Signal</keyword>
<accession>M2SU60</accession>
<name>M2SU60_COCH5</name>
<gene>
    <name evidence="2" type="ORF">COCHEDRAFT_1205981</name>
</gene>
<dbReference type="EMBL" id="KB445580">
    <property type="protein sequence ID" value="EMD88880.1"/>
    <property type="molecule type" value="Genomic_DNA"/>
</dbReference>
<proteinExistence type="predicted"/>
<reference evidence="2 3" key="1">
    <citation type="journal article" date="2012" name="PLoS Pathog.">
        <title>Diverse lifestyles and strategies of plant pathogenesis encoded in the genomes of eighteen Dothideomycetes fungi.</title>
        <authorList>
            <person name="Ohm R.A."/>
            <person name="Feau N."/>
            <person name="Henrissat B."/>
            <person name="Schoch C.L."/>
            <person name="Horwitz B.A."/>
            <person name="Barry K.W."/>
            <person name="Condon B.J."/>
            <person name="Copeland A.C."/>
            <person name="Dhillon B."/>
            <person name="Glaser F."/>
            <person name="Hesse C.N."/>
            <person name="Kosti I."/>
            <person name="LaButti K."/>
            <person name="Lindquist E.A."/>
            <person name="Lucas S."/>
            <person name="Salamov A.A."/>
            <person name="Bradshaw R.E."/>
            <person name="Ciuffetti L."/>
            <person name="Hamelin R.C."/>
            <person name="Kema G.H.J."/>
            <person name="Lawrence C."/>
            <person name="Scott J.A."/>
            <person name="Spatafora J.W."/>
            <person name="Turgeon B.G."/>
            <person name="de Wit P.J.G.M."/>
            <person name="Zhong S."/>
            <person name="Goodwin S.B."/>
            <person name="Grigoriev I.V."/>
        </authorList>
    </citation>
    <scope>NUCLEOTIDE SEQUENCE [LARGE SCALE GENOMIC DNA]</scope>
    <source>
        <strain evidence="3">C5 / ATCC 48332 / race O</strain>
    </source>
</reference>
<dbReference type="Proteomes" id="UP000016936">
    <property type="component" value="Unassembled WGS sequence"/>
</dbReference>
<evidence type="ECO:0000256" key="1">
    <source>
        <dbReference type="SAM" id="SignalP"/>
    </source>
</evidence>
<keyword evidence="3" id="KW-1185">Reference proteome</keyword>
<evidence type="ECO:0000313" key="2">
    <source>
        <dbReference type="EMBL" id="EMD88880.1"/>
    </source>
</evidence>
<feature type="signal peptide" evidence="1">
    <location>
        <begin position="1"/>
        <end position="27"/>
    </location>
</feature>
<reference evidence="3" key="2">
    <citation type="journal article" date="2013" name="PLoS Genet.">
        <title>Comparative genome structure, secondary metabolite, and effector coding capacity across Cochliobolus pathogens.</title>
        <authorList>
            <person name="Condon B.J."/>
            <person name="Leng Y."/>
            <person name="Wu D."/>
            <person name="Bushley K.E."/>
            <person name="Ohm R.A."/>
            <person name="Otillar R."/>
            <person name="Martin J."/>
            <person name="Schackwitz W."/>
            <person name="Grimwood J."/>
            <person name="MohdZainudin N."/>
            <person name="Xue C."/>
            <person name="Wang R."/>
            <person name="Manning V.A."/>
            <person name="Dhillon B."/>
            <person name="Tu Z.J."/>
            <person name="Steffenson B.J."/>
            <person name="Salamov A."/>
            <person name="Sun H."/>
            <person name="Lowry S."/>
            <person name="LaButti K."/>
            <person name="Han J."/>
            <person name="Copeland A."/>
            <person name="Lindquist E."/>
            <person name="Barry K."/>
            <person name="Schmutz J."/>
            <person name="Baker S.E."/>
            <person name="Ciuffetti L.M."/>
            <person name="Grigoriev I.V."/>
            <person name="Zhong S."/>
            <person name="Turgeon B.G."/>
        </authorList>
    </citation>
    <scope>NUCLEOTIDE SEQUENCE [LARGE SCALE GENOMIC DNA]</scope>
    <source>
        <strain evidence="3">C5 / ATCC 48332 / race O</strain>
    </source>
</reference>
<dbReference type="HOGENOM" id="CLU_2305586_0_0_1"/>
<feature type="chain" id="PRO_5004025808" evidence="1">
    <location>
        <begin position="28"/>
        <end position="109"/>
    </location>
</feature>
<sequence>MCLKLLPAILLLHVGFVAVLLLAESYGGAVTATQPSMGLLNMTNVSGQRNRLSVTRQYGMSNCAESMALDTRQGNLEYWLDIASTPVDVHLRADGSDAVVSAYRLMHAL</sequence>
<dbReference type="AlphaFoldDB" id="M2SU60"/>
<dbReference type="OrthoDB" id="3692843at2759"/>
<organism evidence="2 3">
    <name type="scientific">Cochliobolus heterostrophus (strain C5 / ATCC 48332 / race O)</name>
    <name type="common">Southern corn leaf blight fungus</name>
    <name type="synonym">Bipolaris maydis</name>
    <dbReference type="NCBI Taxonomy" id="701091"/>
    <lineage>
        <taxon>Eukaryota</taxon>
        <taxon>Fungi</taxon>
        <taxon>Dikarya</taxon>
        <taxon>Ascomycota</taxon>
        <taxon>Pezizomycotina</taxon>
        <taxon>Dothideomycetes</taxon>
        <taxon>Pleosporomycetidae</taxon>
        <taxon>Pleosporales</taxon>
        <taxon>Pleosporineae</taxon>
        <taxon>Pleosporaceae</taxon>
        <taxon>Bipolaris</taxon>
    </lineage>
</organism>